<dbReference type="VEuPathDB" id="FungiDB:FOC4_g10005273"/>
<accession>A0A2H3SKB3</accession>
<dbReference type="AlphaFoldDB" id="A0A2H3SKB3"/>
<feature type="signal peptide" evidence="1">
    <location>
        <begin position="1"/>
        <end position="25"/>
    </location>
</feature>
<evidence type="ECO:0008006" key="4">
    <source>
        <dbReference type="Google" id="ProtNLM"/>
    </source>
</evidence>
<dbReference type="Pfam" id="PF05630">
    <property type="entry name" value="NPP1"/>
    <property type="match status" value="1"/>
</dbReference>
<evidence type="ECO:0000313" key="3">
    <source>
        <dbReference type="Proteomes" id="UP000219369"/>
    </source>
</evidence>
<protein>
    <recommendedName>
        <fullName evidence="4">Secreted protein</fullName>
    </recommendedName>
</protein>
<dbReference type="VEuPathDB" id="FungiDB:FOC1_g10007458"/>
<reference evidence="3" key="1">
    <citation type="submission" date="2016-09" db="EMBL/GenBank/DDBJ databases">
        <authorList>
            <person name="Guldener U."/>
        </authorList>
    </citation>
    <scope>NUCLEOTIDE SEQUENCE [LARGE SCALE GENOMIC DNA]</scope>
    <source>
        <strain evidence="3">V64-1</strain>
    </source>
</reference>
<proteinExistence type="predicted"/>
<evidence type="ECO:0000313" key="2">
    <source>
        <dbReference type="EMBL" id="SCO76866.1"/>
    </source>
</evidence>
<dbReference type="VEuPathDB" id="FungiDB:HZS61_014647"/>
<feature type="chain" id="PRO_5013601666" description="Secreted protein" evidence="1">
    <location>
        <begin position="26"/>
        <end position="302"/>
    </location>
</feature>
<dbReference type="EMBL" id="FMJY01000001">
    <property type="protein sequence ID" value="SCO76866.1"/>
    <property type="molecule type" value="Genomic_DNA"/>
</dbReference>
<dbReference type="VEuPathDB" id="FungiDB:FOZG_02469"/>
<dbReference type="OrthoDB" id="89086at2759"/>
<dbReference type="PANTHER" id="PTHR33657">
    <property type="entry name" value="DOMAIN PROTEIN, PUTATIVE (AFU_ORTHOLOGUE AFUA_5G00600)-RELATED"/>
    <property type="match status" value="1"/>
</dbReference>
<evidence type="ECO:0000256" key="1">
    <source>
        <dbReference type="SAM" id="SignalP"/>
    </source>
</evidence>
<sequence length="302" mass="33805">MPAISKMTGAVSCLALILLSSPSLAAVLPPKGPNLTVRDDASPLRPIEGDRAQALEFKFQPLLDFDTDSCYNVPAIDPDGNISEGLEPTGDVSKCRQSSVLDNSNVYVRGRCNRSWCAFVYSYFFQMDWAAGWPFGKWNHRYDWENVIVWAKQGEPQTIAVSCHGDYTSREVMNVLMAESPAEFPLPNWDWLPADTPTHPKVVFHKDGLRTHCFRFASGSDEPVENDKGVWIRGGLLGWGDYNPELRDKLTAFDFGGAHLAWHTEDDFTKQLVKSMPQAARDDEFDCAYDDYAGFPGIPKQD</sequence>
<dbReference type="Proteomes" id="UP000219369">
    <property type="component" value="Unassembled WGS sequence"/>
</dbReference>
<dbReference type="VEuPathDB" id="FungiDB:FOMG_07637"/>
<gene>
    <name evidence="2" type="ORF">FRV6_01078</name>
</gene>
<name>A0A2H3SKB3_FUSOX</name>
<dbReference type="VEuPathDB" id="FungiDB:FOXG_04555"/>
<keyword evidence="1" id="KW-0732">Signal</keyword>
<organism evidence="2 3">
    <name type="scientific">Fusarium oxysporum</name>
    <name type="common">Fusarium vascular wilt</name>
    <dbReference type="NCBI Taxonomy" id="5507"/>
    <lineage>
        <taxon>Eukaryota</taxon>
        <taxon>Fungi</taxon>
        <taxon>Dikarya</taxon>
        <taxon>Ascomycota</taxon>
        <taxon>Pezizomycotina</taxon>
        <taxon>Sordariomycetes</taxon>
        <taxon>Hypocreomycetidae</taxon>
        <taxon>Hypocreales</taxon>
        <taxon>Nectriaceae</taxon>
        <taxon>Fusarium</taxon>
        <taxon>Fusarium oxysporum species complex</taxon>
    </lineage>
</organism>
<dbReference type="PANTHER" id="PTHR33657:SF6">
    <property type="entry name" value="SECRETED PROTEIN"/>
    <property type="match status" value="1"/>
</dbReference>
<dbReference type="InterPro" id="IPR008701">
    <property type="entry name" value="NPP1"/>
</dbReference>